<dbReference type="EMBL" id="JBHSBC010000067">
    <property type="protein sequence ID" value="MFC3986778.1"/>
    <property type="molecule type" value="Genomic_DNA"/>
</dbReference>
<feature type="compositionally biased region" description="Basic and acidic residues" evidence="1">
    <location>
        <begin position="20"/>
        <end position="30"/>
    </location>
</feature>
<comment type="caution">
    <text evidence="2">The sequence shown here is derived from an EMBL/GenBank/DDBJ whole genome shotgun (WGS) entry which is preliminary data.</text>
</comment>
<gene>
    <name evidence="2" type="ORF">ACFOYY_42080</name>
</gene>
<feature type="region of interest" description="Disordered" evidence="1">
    <location>
        <begin position="20"/>
        <end position="61"/>
    </location>
</feature>
<reference evidence="3" key="1">
    <citation type="journal article" date="2019" name="Int. J. Syst. Evol. Microbiol.">
        <title>The Global Catalogue of Microorganisms (GCM) 10K type strain sequencing project: providing services to taxonomists for standard genome sequencing and annotation.</title>
        <authorList>
            <consortium name="The Broad Institute Genomics Platform"/>
            <consortium name="The Broad Institute Genome Sequencing Center for Infectious Disease"/>
            <person name="Wu L."/>
            <person name="Ma J."/>
        </authorList>
    </citation>
    <scope>NUCLEOTIDE SEQUENCE [LARGE SCALE GENOMIC DNA]</scope>
    <source>
        <strain evidence="3">TBRC 7912</strain>
    </source>
</reference>
<accession>A0ABV8FH08</accession>
<evidence type="ECO:0000313" key="3">
    <source>
        <dbReference type="Proteomes" id="UP001595698"/>
    </source>
</evidence>
<name>A0ABV8FH08_9ACTN</name>
<evidence type="ECO:0000256" key="1">
    <source>
        <dbReference type="SAM" id="MobiDB-lite"/>
    </source>
</evidence>
<sequence length="137" mass="15039">MIEGALLAYLLGRDERPDFIPDRIPHDPDQPRSGWSSCFPPREGGGLPKEERMHGEPITTSRPAVEAKVKWATLGTYLGSVAALSVLQAVNSDLSLIAFWPDWLETITVPLIPTAITAVSGFMARHTPRPDLPLSQR</sequence>
<dbReference type="Proteomes" id="UP001595698">
    <property type="component" value="Unassembled WGS sequence"/>
</dbReference>
<protein>
    <recommendedName>
        <fullName evidence="4">Holin</fullName>
    </recommendedName>
</protein>
<organism evidence="2 3">
    <name type="scientific">Streptosporangium jomthongense</name>
    <dbReference type="NCBI Taxonomy" id="1193683"/>
    <lineage>
        <taxon>Bacteria</taxon>
        <taxon>Bacillati</taxon>
        <taxon>Actinomycetota</taxon>
        <taxon>Actinomycetes</taxon>
        <taxon>Streptosporangiales</taxon>
        <taxon>Streptosporangiaceae</taxon>
        <taxon>Streptosporangium</taxon>
    </lineage>
</organism>
<proteinExistence type="predicted"/>
<dbReference type="RefSeq" id="WP_386197128.1">
    <property type="nucleotide sequence ID" value="NZ_JBHSBC010000067.1"/>
</dbReference>
<evidence type="ECO:0000313" key="2">
    <source>
        <dbReference type="EMBL" id="MFC3986778.1"/>
    </source>
</evidence>
<keyword evidence="3" id="KW-1185">Reference proteome</keyword>
<evidence type="ECO:0008006" key="4">
    <source>
        <dbReference type="Google" id="ProtNLM"/>
    </source>
</evidence>